<keyword evidence="8 10" id="KW-0326">Glycosidase</keyword>
<evidence type="ECO:0000256" key="3">
    <source>
        <dbReference type="ARBA" id="ARBA00012729"/>
    </source>
</evidence>
<comment type="caution">
    <text evidence="13">The sequence shown here is derived from an EMBL/GenBank/DDBJ whole genome shotgun (WGS) entry which is preliminary data.</text>
</comment>
<dbReference type="EC" id="3.2.1.14" evidence="3"/>
<dbReference type="EMBL" id="PDCK01000039">
    <property type="protein sequence ID" value="PRQ58357.1"/>
    <property type="molecule type" value="Genomic_DNA"/>
</dbReference>
<dbReference type="PROSITE" id="PS01095">
    <property type="entry name" value="GH18_1"/>
    <property type="match status" value="1"/>
</dbReference>
<accession>A0A2P6SI59</accession>
<dbReference type="PANTHER" id="PTHR45708">
    <property type="entry name" value="ENDOCHITINASE"/>
    <property type="match status" value="1"/>
</dbReference>
<keyword evidence="14" id="KW-1185">Reference proteome</keyword>
<evidence type="ECO:0000256" key="2">
    <source>
        <dbReference type="ARBA" id="ARBA00009121"/>
    </source>
</evidence>
<dbReference type="Pfam" id="PF00704">
    <property type="entry name" value="Glyco_hydro_18"/>
    <property type="match status" value="1"/>
</dbReference>
<evidence type="ECO:0000256" key="5">
    <source>
        <dbReference type="ARBA" id="ARBA00023024"/>
    </source>
</evidence>
<evidence type="ECO:0000313" key="13">
    <source>
        <dbReference type="EMBL" id="PRQ58357.1"/>
    </source>
</evidence>
<evidence type="ECO:0000259" key="12">
    <source>
        <dbReference type="PROSITE" id="PS51910"/>
    </source>
</evidence>
<dbReference type="OrthoDB" id="6020543at2759"/>
<feature type="chain" id="PRO_5015175187" description="chitinase" evidence="11">
    <location>
        <begin position="30"/>
        <end position="301"/>
    </location>
</feature>
<comment type="similarity">
    <text evidence="2">Belongs to the glycosyl hydrolase 18 family. Chitinase class II subfamily.</text>
</comment>
<dbReference type="Gene3D" id="3.20.20.80">
    <property type="entry name" value="Glycosidases"/>
    <property type="match status" value="1"/>
</dbReference>
<comment type="catalytic activity">
    <reaction evidence="1">
        <text>Random endo-hydrolysis of N-acetyl-beta-D-glucosaminide (1-&gt;4)-beta-linkages in chitin and chitodextrins.</text>
        <dbReference type="EC" id="3.2.1.14"/>
    </reaction>
</comment>
<dbReference type="InterPro" id="IPR001579">
    <property type="entry name" value="Glyco_hydro_18_chit_AS"/>
</dbReference>
<evidence type="ECO:0000256" key="10">
    <source>
        <dbReference type="RuleBase" id="RU000489"/>
    </source>
</evidence>
<dbReference type="GO" id="GO:0005576">
    <property type="term" value="C:extracellular region"/>
    <property type="evidence" value="ECO:0007669"/>
    <property type="project" value="TreeGrafter"/>
</dbReference>
<evidence type="ECO:0000256" key="11">
    <source>
        <dbReference type="SAM" id="SignalP"/>
    </source>
</evidence>
<evidence type="ECO:0000256" key="9">
    <source>
        <dbReference type="ARBA" id="ARBA00023326"/>
    </source>
</evidence>
<protein>
    <recommendedName>
        <fullName evidence="3">chitinase</fullName>
        <ecNumber evidence="3">3.2.1.14</ecNumber>
    </recommendedName>
</protein>
<dbReference type="FunFam" id="3.20.20.80:FF:000015">
    <property type="entry name" value="Acidic endochitinase SE2"/>
    <property type="match status" value="1"/>
</dbReference>
<evidence type="ECO:0000256" key="8">
    <source>
        <dbReference type="ARBA" id="ARBA00023295"/>
    </source>
</evidence>
<keyword evidence="5" id="KW-0146">Chitin degradation</keyword>
<dbReference type="PROSITE" id="PS51910">
    <property type="entry name" value="GH18_2"/>
    <property type="match status" value="1"/>
</dbReference>
<dbReference type="AlphaFoldDB" id="A0A2P6SI59"/>
<dbReference type="InterPro" id="IPR050542">
    <property type="entry name" value="Glycosyl_Hydrlase18_Chitinase"/>
</dbReference>
<dbReference type="CDD" id="cd02877">
    <property type="entry name" value="GH18_hevamine_XipI_class_III"/>
    <property type="match status" value="1"/>
</dbReference>
<evidence type="ECO:0000256" key="7">
    <source>
        <dbReference type="ARBA" id="ARBA00023277"/>
    </source>
</evidence>
<proteinExistence type="inferred from homology"/>
<gene>
    <name evidence="13" type="ORF">RchiOBHm_Chr1g0358401</name>
</gene>
<evidence type="ECO:0000256" key="6">
    <source>
        <dbReference type="ARBA" id="ARBA00023157"/>
    </source>
</evidence>
<evidence type="ECO:0000313" key="14">
    <source>
        <dbReference type="Proteomes" id="UP000238479"/>
    </source>
</evidence>
<dbReference type="SUPFAM" id="SSF51445">
    <property type="entry name" value="(Trans)glycosidases"/>
    <property type="match status" value="1"/>
</dbReference>
<dbReference type="InterPro" id="IPR045321">
    <property type="entry name" value="Cts1-like"/>
</dbReference>
<reference evidence="13 14" key="1">
    <citation type="journal article" date="2018" name="Nat. Genet.">
        <title>The Rosa genome provides new insights in the design of modern roses.</title>
        <authorList>
            <person name="Bendahmane M."/>
        </authorList>
    </citation>
    <scope>NUCLEOTIDE SEQUENCE [LARGE SCALE GENOMIC DNA]</scope>
    <source>
        <strain evidence="14">cv. Old Blush</strain>
    </source>
</reference>
<dbReference type="GO" id="GO:0006032">
    <property type="term" value="P:chitin catabolic process"/>
    <property type="evidence" value="ECO:0007669"/>
    <property type="project" value="UniProtKB-KW"/>
</dbReference>
<feature type="domain" description="GH18" evidence="12">
    <location>
        <begin position="30"/>
        <end position="301"/>
    </location>
</feature>
<name>A0A2P6SI59_ROSCH</name>
<evidence type="ECO:0000256" key="1">
    <source>
        <dbReference type="ARBA" id="ARBA00000822"/>
    </source>
</evidence>
<evidence type="ECO:0000256" key="4">
    <source>
        <dbReference type="ARBA" id="ARBA00022801"/>
    </source>
</evidence>
<keyword evidence="4 10" id="KW-0378">Hydrolase</keyword>
<dbReference type="OMA" id="RAGIKNC"/>
<dbReference type="InterPro" id="IPR017853">
    <property type="entry name" value="GH"/>
</dbReference>
<keyword evidence="9" id="KW-0624">Polysaccharide degradation</keyword>
<sequence>MAAMSTESCSQALTVLLVILHIFVSNSYAGSIVVYWGQNGGEGPLTAACDTGRYRIVNIAFLSQYGNGQTPQINLAGHCDPRSNGCVKVSTGIKNCQNKGIKVLLSIGGAGGNYGLSSDADAGKVADYIWNNFLGGQSSSRPLGDAVLDGVDFDIEKGGPHYDALARKLSQYSQRGRKVYLGAAPQCPFPDKYVNGALSTGLFDYVWVQFYNNPKAQCEFTSSNPNAFRNSWNKWTSSIQANQFFVGLPASRAVDGYVPTADLINQVLPFVKKSPKYGGIMLYDRFEDDKTGYSSKVIGSV</sequence>
<dbReference type="Proteomes" id="UP000238479">
    <property type="component" value="Chromosome 1"/>
</dbReference>
<keyword evidence="6" id="KW-1015">Disulfide bond</keyword>
<dbReference type="PANTHER" id="PTHR45708:SF67">
    <property type="entry name" value="CHITINASE"/>
    <property type="match status" value="1"/>
</dbReference>
<dbReference type="Gramene" id="PRQ58357">
    <property type="protein sequence ID" value="PRQ58357"/>
    <property type="gene ID" value="RchiOBHm_Chr1g0358401"/>
</dbReference>
<organism evidence="13 14">
    <name type="scientific">Rosa chinensis</name>
    <name type="common">China rose</name>
    <dbReference type="NCBI Taxonomy" id="74649"/>
    <lineage>
        <taxon>Eukaryota</taxon>
        <taxon>Viridiplantae</taxon>
        <taxon>Streptophyta</taxon>
        <taxon>Embryophyta</taxon>
        <taxon>Tracheophyta</taxon>
        <taxon>Spermatophyta</taxon>
        <taxon>Magnoliopsida</taxon>
        <taxon>eudicotyledons</taxon>
        <taxon>Gunneridae</taxon>
        <taxon>Pentapetalae</taxon>
        <taxon>rosids</taxon>
        <taxon>fabids</taxon>
        <taxon>Rosales</taxon>
        <taxon>Rosaceae</taxon>
        <taxon>Rosoideae</taxon>
        <taxon>Rosoideae incertae sedis</taxon>
        <taxon>Rosa</taxon>
    </lineage>
</organism>
<dbReference type="InterPro" id="IPR001223">
    <property type="entry name" value="Glyco_hydro18_cat"/>
</dbReference>
<dbReference type="GO" id="GO:0008843">
    <property type="term" value="F:endochitinase activity"/>
    <property type="evidence" value="ECO:0007669"/>
    <property type="project" value="UniProtKB-EC"/>
</dbReference>
<feature type="signal peptide" evidence="11">
    <location>
        <begin position="1"/>
        <end position="29"/>
    </location>
</feature>
<keyword evidence="7" id="KW-0119">Carbohydrate metabolism</keyword>
<dbReference type="GO" id="GO:0000272">
    <property type="term" value="P:polysaccharide catabolic process"/>
    <property type="evidence" value="ECO:0007669"/>
    <property type="project" value="UniProtKB-KW"/>
</dbReference>
<keyword evidence="11" id="KW-0732">Signal</keyword>
<dbReference type="STRING" id="74649.A0A2P6SI59"/>